<keyword evidence="1" id="KW-1133">Transmembrane helix</keyword>
<comment type="caution">
    <text evidence="4">The sequence shown here is derived from an EMBL/GenBank/DDBJ whole genome shotgun (WGS) entry which is preliminary data.</text>
</comment>
<protein>
    <recommendedName>
        <fullName evidence="3">Urease accessory protein UreH-like transmembrane domain-containing protein</fullName>
    </recommendedName>
</protein>
<evidence type="ECO:0000313" key="4">
    <source>
        <dbReference type="EMBL" id="TDW96704.1"/>
    </source>
</evidence>
<evidence type="ECO:0000256" key="1">
    <source>
        <dbReference type="SAM" id="Phobius"/>
    </source>
</evidence>
<evidence type="ECO:0000259" key="3">
    <source>
        <dbReference type="Pfam" id="PF13386"/>
    </source>
</evidence>
<keyword evidence="1" id="KW-0812">Transmembrane</keyword>
<dbReference type="EMBL" id="SODV01000002">
    <property type="protein sequence ID" value="TDW96704.1"/>
    <property type="molecule type" value="Genomic_DNA"/>
</dbReference>
<keyword evidence="5" id="KW-1185">Reference proteome</keyword>
<organism evidence="4 5">
    <name type="scientific">Dinghuibacter silviterrae</name>
    <dbReference type="NCBI Taxonomy" id="1539049"/>
    <lineage>
        <taxon>Bacteria</taxon>
        <taxon>Pseudomonadati</taxon>
        <taxon>Bacteroidota</taxon>
        <taxon>Chitinophagia</taxon>
        <taxon>Chitinophagales</taxon>
        <taxon>Chitinophagaceae</taxon>
        <taxon>Dinghuibacter</taxon>
    </lineage>
</organism>
<sequence>MVASLFAAFLLGFAGSAHCVGMCGPLVLSMPVRHLPEAARWRASGLYHAGRIGVYALGGLLFGLVGHQFVLAGWQQGLSIALGAGLLCKLVLRGPRFKPGGLHLQKTITWLWTSPSRGKYFWMGAANGLLPCGMVYIAIAAALTSDGPVKATAFMAFFGLGTLPMLLGLQVTGRMVGMTTRQNLRRALPYLTALMAVLLILRGLNLGIPFVSPVLAGRPPQAIRCH</sequence>
<keyword evidence="2" id="KW-0732">Signal</keyword>
<dbReference type="InterPro" id="IPR039447">
    <property type="entry name" value="UreH-like_TM_dom"/>
</dbReference>
<gene>
    <name evidence="4" type="ORF">EDB95_4540</name>
</gene>
<feature type="transmembrane region" description="Helical" evidence="1">
    <location>
        <begin position="190"/>
        <end position="211"/>
    </location>
</feature>
<feature type="signal peptide" evidence="2">
    <location>
        <begin position="1"/>
        <end position="19"/>
    </location>
</feature>
<reference evidence="4 5" key="1">
    <citation type="submission" date="2019-03" db="EMBL/GenBank/DDBJ databases">
        <title>Genomic Encyclopedia of Type Strains, Phase IV (KMG-IV): sequencing the most valuable type-strain genomes for metagenomic binning, comparative biology and taxonomic classification.</title>
        <authorList>
            <person name="Goeker M."/>
        </authorList>
    </citation>
    <scope>NUCLEOTIDE SEQUENCE [LARGE SCALE GENOMIC DNA]</scope>
    <source>
        <strain evidence="4 5">DSM 100059</strain>
    </source>
</reference>
<feature type="transmembrane region" description="Helical" evidence="1">
    <location>
        <begin position="149"/>
        <end position="169"/>
    </location>
</feature>
<dbReference type="Proteomes" id="UP000294498">
    <property type="component" value="Unassembled WGS sequence"/>
</dbReference>
<feature type="transmembrane region" description="Helical" evidence="1">
    <location>
        <begin position="52"/>
        <end position="74"/>
    </location>
</feature>
<dbReference type="PANTHER" id="PTHR42208">
    <property type="entry name" value="HEAVY METAL TRANSPORTER-RELATED"/>
    <property type="match status" value="1"/>
</dbReference>
<evidence type="ECO:0000256" key="2">
    <source>
        <dbReference type="SAM" id="SignalP"/>
    </source>
</evidence>
<proteinExistence type="predicted"/>
<evidence type="ECO:0000313" key="5">
    <source>
        <dbReference type="Proteomes" id="UP000294498"/>
    </source>
</evidence>
<dbReference type="Pfam" id="PF13386">
    <property type="entry name" value="DsbD_2"/>
    <property type="match status" value="1"/>
</dbReference>
<dbReference type="PANTHER" id="PTHR42208:SF1">
    <property type="entry name" value="HEAVY METAL TRANSPORTER"/>
    <property type="match status" value="1"/>
</dbReference>
<feature type="domain" description="Urease accessory protein UreH-like transmembrane" evidence="3">
    <location>
        <begin position="7"/>
        <end position="197"/>
    </location>
</feature>
<dbReference type="AlphaFoldDB" id="A0A4R8DHI6"/>
<feature type="chain" id="PRO_5020435072" description="Urease accessory protein UreH-like transmembrane domain-containing protein" evidence="2">
    <location>
        <begin position="20"/>
        <end position="226"/>
    </location>
</feature>
<accession>A0A4R8DHI6</accession>
<name>A0A4R8DHI6_9BACT</name>
<feature type="transmembrane region" description="Helical" evidence="1">
    <location>
        <begin position="120"/>
        <end position="143"/>
    </location>
</feature>
<dbReference type="RefSeq" id="WP_162852738.1">
    <property type="nucleotide sequence ID" value="NZ_SODV01000002.1"/>
</dbReference>
<keyword evidence="1" id="KW-0472">Membrane</keyword>